<protein>
    <submittedName>
        <fullName evidence="2">Uncharacterized protein</fullName>
    </submittedName>
</protein>
<reference evidence="2" key="2">
    <citation type="submission" date="2018-08" db="UniProtKB">
        <authorList>
            <consortium name="EnsemblPlants"/>
        </authorList>
    </citation>
    <scope>IDENTIFICATION</scope>
    <source>
        <strain evidence="2">Yugu1</strain>
    </source>
</reference>
<name>K3Z1D1_SETIT</name>
<feature type="region of interest" description="Disordered" evidence="1">
    <location>
        <begin position="1"/>
        <end position="26"/>
    </location>
</feature>
<dbReference type="InParanoid" id="K3Z1D1"/>
<evidence type="ECO:0000313" key="2">
    <source>
        <dbReference type="EnsemblPlants" id="KQL28928"/>
    </source>
</evidence>
<dbReference type="EMBL" id="AGNK02000140">
    <property type="status" value="NOT_ANNOTATED_CDS"/>
    <property type="molecule type" value="Genomic_DNA"/>
</dbReference>
<evidence type="ECO:0000313" key="3">
    <source>
        <dbReference type="Proteomes" id="UP000004995"/>
    </source>
</evidence>
<dbReference type="Gramene" id="KQL28928">
    <property type="protein sequence ID" value="KQL28928"/>
    <property type="gene ID" value="SETIT_020349mg"/>
</dbReference>
<dbReference type="HOGENOM" id="CLU_3300274_0_0_1"/>
<dbReference type="AlphaFoldDB" id="K3Z1D1"/>
<organism evidence="2 3">
    <name type="scientific">Setaria italica</name>
    <name type="common">Foxtail millet</name>
    <name type="synonym">Panicum italicum</name>
    <dbReference type="NCBI Taxonomy" id="4555"/>
    <lineage>
        <taxon>Eukaryota</taxon>
        <taxon>Viridiplantae</taxon>
        <taxon>Streptophyta</taxon>
        <taxon>Embryophyta</taxon>
        <taxon>Tracheophyta</taxon>
        <taxon>Spermatophyta</taxon>
        <taxon>Magnoliopsida</taxon>
        <taxon>Liliopsida</taxon>
        <taxon>Poales</taxon>
        <taxon>Poaceae</taxon>
        <taxon>PACMAD clade</taxon>
        <taxon>Panicoideae</taxon>
        <taxon>Panicodae</taxon>
        <taxon>Paniceae</taxon>
        <taxon>Cenchrinae</taxon>
        <taxon>Setaria</taxon>
    </lineage>
</organism>
<proteinExistence type="predicted"/>
<evidence type="ECO:0000256" key="1">
    <source>
        <dbReference type="SAM" id="MobiDB-lite"/>
    </source>
</evidence>
<dbReference type="Proteomes" id="UP000004995">
    <property type="component" value="Unassembled WGS sequence"/>
</dbReference>
<keyword evidence="3" id="KW-1185">Reference proteome</keyword>
<dbReference type="EnsemblPlants" id="KQL28928">
    <property type="protein sequence ID" value="KQL28928"/>
    <property type="gene ID" value="SETIT_020349mg"/>
</dbReference>
<feature type="compositionally biased region" description="Basic and acidic residues" evidence="1">
    <location>
        <begin position="13"/>
        <end position="26"/>
    </location>
</feature>
<accession>K3Z1D1</accession>
<reference evidence="3" key="1">
    <citation type="journal article" date="2012" name="Nat. Biotechnol.">
        <title>Reference genome sequence of the model plant Setaria.</title>
        <authorList>
            <person name="Bennetzen J.L."/>
            <person name="Schmutz J."/>
            <person name="Wang H."/>
            <person name="Percifield R."/>
            <person name="Hawkins J."/>
            <person name="Pontaroli A.C."/>
            <person name="Estep M."/>
            <person name="Feng L."/>
            <person name="Vaughn J.N."/>
            <person name="Grimwood J."/>
            <person name="Jenkins J."/>
            <person name="Barry K."/>
            <person name="Lindquist E."/>
            <person name="Hellsten U."/>
            <person name="Deshpande S."/>
            <person name="Wang X."/>
            <person name="Wu X."/>
            <person name="Mitros T."/>
            <person name="Triplett J."/>
            <person name="Yang X."/>
            <person name="Ye C.Y."/>
            <person name="Mauro-Herrera M."/>
            <person name="Wang L."/>
            <person name="Li P."/>
            <person name="Sharma M."/>
            <person name="Sharma R."/>
            <person name="Ronald P.C."/>
            <person name="Panaud O."/>
            <person name="Kellogg E.A."/>
            <person name="Brutnell T.P."/>
            <person name="Doust A.N."/>
            <person name="Tuskan G.A."/>
            <person name="Rokhsar D."/>
            <person name="Devos K.M."/>
        </authorList>
    </citation>
    <scope>NUCLEOTIDE SEQUENCE [LARGE SCALE GENOMIC DNA]</scope>
    <source>
        <strain evidence="3">cv. Yugu1</strain>
    </source>
</reference>
<sequence>MFEGGSRLAGRPAEADRARRRERGSADWKTAIAGGVNVFA</sequence>